<keyword evidence="4" id="KW-0313">Glucose metabolism</keyword>
<evidence type="ECO:0000313" key="13">
    <source>
        <dbReference type="Proteomes" id="UP000178776"/>
    </source>
</evidence>
<evidence type="ECO:0000256" key="8">
    <source>
        <dbReference type="ARBA" id="ARBA00023004"/>
    </source>
</evidence>
<dbReference type="GO" id="GO:0043365">
    <property type="term" value="F:[formate-C-acetyltransferase]-activating enzyme activity"/>
    <property type="evidence" value="ECO:0007669"/>
    <property type="project" value="UniProtKB-UniRule"/>
</dbReference>
<dbReference type="SMART" id="SM00729">
    <property type="entry name" value="Elp3"/>
    <property type="match status" value="1"/>
</dbReference>
<comment type="subcellular location">
    <subcellularLocation>
        <location evidence="10">Cytoplasm</location>
    </subcellularLocation>
</comment>
<comment type="function">
    <text evidence="1">Activation of pyruvate formate-lyase 1 under anaerobic conditions by generation of an organic free radical, using S-adenosylmethionine and reduced flavodoxin as cosubstrates to produce 5'-deoxy-adenosine.</text>
</comment>
<dbReference type="GO" id="GO:0005737">
    <property type="term" value="C:cytoplasm"/>
    <property type="evidence" value="ECO:0007669"/>
    <property type="project" value="UniProtKB-SubCell"/>
</dbReference>
<keyword evidence="5 10" id="KW-0949">S-adenosyl-L-methionine</keyword>
<dbReference type="RefSeq" id="WP_046157259.1">
    <property type="nucleotide sequence ID" value="NZ_CP017707.1"/>
</dbReference>
<evidence type="ECO:0000256" key="1">
    <source>
        <dbReference type="ARBA" id="ARBA00002918"/>
    </source>
</evidence>
<keyword evidence="10" id="KW-0963">Cytoplasm</keyword>
<evidence type="ECO:0000313" key="12">
    <source>
        <dbReference type="EMBL" id="AOZ52066.1"/>
    </source>
</evidence>
<protein>
    <recommendedName>
        <fullName evidence="10">Pyruvate formate-lyase-activating enzyme</fullName>
        <ecNumber evidence="10">1.97.1.4</ecNumber>
    </recommendedName>
</protein>
<dbReference type="PIRSF" id="PIRSF000371">
    <property type="entry name" value="PFL_act_enz"/>
    <property type="match status" value="1"/>
</dbReference>
<keyword evidence="7 10" id="KW-0560">Oxidoreductase</keyword>
<dbReference type="AlphaFoldDB" id="A0A1D9LLB2"/>
<dbReference type="InterPro" id="IPR007197">
    <property type="entry name" value="rSAM"/>
</dbReference>
<dbReference type="SFLD" id="SFLDG01066">
    <property type="entry name" value="organic_radical-activating_enz"/>
    <property type="match status" value="1"/>
</dbReference>
<dbReference type="InterPro" id="IPR058240">
    <property type="entry name" value="rSAM_sf"/>
</dbReference>
<dbReference type="KEGG" id="cvc:BKX93_20085"/>
<evidence type="ECO:0000256" key="3">
    <source>
        <dbReference type="ARBA" id="ARBA00022485"/>
    </source>
</evidence>
<dbReference type="EC" id="1.97.1.4" evidence="10"/>
<dbReference type="SFLD" id="SFLDS00029">
    <property type="entry name" value="Radical_SAM"/>
    <property type="match status" value="1"/>
</dbReference>
<accession>A0A1D9LLB2</accession>
<keyword evidence="8 10" id="KW-0408">Iron</keyword>
<keyword evidence="6 10" id="KW-0479">Metal-binding</keyword>
<keyword evidence="12" id="KW-0456">Lyase</keyword>
<organism evidence="12 13">
    <name type="scientific">Chromobacterium vaccinii</name>
    <dbReference type="NCBI Taxonomy" id="1108595"/>
    <lineage>
        <taxon>Bacteria</taxon>
        <taxon>Pseudomonadati</taxon>
        <taxon>Pseudomonadota</taxon>
        <taxon>Betaproteobacteria</taxon>
        <taxon>Neisseriales</taxon>
        <taxon>Chromobacteriaceae</taxon>
        <taxon>Chromobacterium</taxon>
    </lineage>
</organism>
<comment type="catalytic activity">
    <reaction evidence="10">
        <text>glycyl-[formate C-acetyltransferase] + reduced [flavodoxin] + S-adenosyl-L-methionine = glycin-2-yl radical-[formate C-acetyltransferase] + semiquinone [flavodoxin] + 5'-deoxyadenosine + L-methionine + H(+)</text>
        <dbReference type="Rhea" id="RHEA:19225"/>
        <dbReference type="Rhea" id="RHEA-COMP:10622"/>
        <dbReference type="Rhea" id="RHEA-COMP:12190"/>
        <dbReference type="Rhea" id="RHEA-COMP:12191"/>
        <dbReference type="Rhea" id="RHEA-COMP:14480"/>
        <dbReference type="ChEBI" id="CHEBI:15378"/>
        <dbReference type="ChEBI" id="CHEBI:17319"/>
        <dbReference type="ChEBI" id="CHEBI:29947"/>
        <dbReference type="ChEBI" id="CHEBI:32722"/>
        <dbReference type="ChEBI" id="CHEBI:57618"/>
        <dbReference type="ChEBI" id="CHEBI:57844"/>
        <dbReference type="ChEBI" id="CHEBI:59789"/>
        <dbReference type="ChEBI" id="CHEBI:140311"/>
        <dbReference type="EC" id="1.97.1.4"/>
    </reaction>
</comment>
<dbReference type="EMBL" id="CP017707">
    <property type="protein sequence ID" value="AOZ52066.1"/>
    <property type="molecule type" value="Genomic_DNA"/>
</dbReference>
<dbReference type="Gene3D" id="3.20.20.70">
    <property type="entry name" value="Aldolase class I"/>
    <property type="match status" value="1"/>
</dbReference>
<keyword evidence="9 10" id="KW-0411">Iron-sulfur</keyword>
<dbReference type="GO" id="GO:0046872">
    <property type="term" value="F:metal ion binding"/>
    <property type="evidence" value="ECO:0007669"/>
    <property type="project" value="UniProtKB-UniRule"/>
</dbReference>
<evidence type="ECO:0000256" key="6">
    <source>
        <dbReference type="ARBA" id="ARBA00022723"/>
    </source>
</evidence>
<dbReference type="NCBIfam" id="TIGR02493">
    <property type="entry name" value="PFLA"/>
    <property type="match status" value="1"/>
</dbReference>
<name>A0A1D9LLB2_9NEIS</name>
<dbReference type="CDD" id="cd01335">
    <property type="entry name" value="Radical_SAM"/>
    <property type="match status" value="1"/>
</dbReference>
<keyword evidence="4" id="KW-0119">Carbohydrate metabolism</keyword>
<dbReference type="InterPro" id="IPR012839">
    <property type="entry name" value="Organic_radical_activase"/>
</dbReference>
<comment type="function">
    <text evidence="10">Activation of pyruvate formate-lyase under anaerobic conditions by generation of an organic free radical, using S-adenosylmethionine and reduced flavodoxin as cosubstrates to produce 5'-deoxy-adenosine.</text>
</comment>
<dbReference type="GO" id="GO:0006006">
    <property type="term" value="P:glucose metabolic process"/>
    <property type="evidence" value="ECO:0007669"/>
    <property type="project" value="UniProtKB-KW"/>
</dbReference>
<evidence type="ECO:0000256" key="10">
    <source>
        <dbReference type="RuleBase" id="RU362053"/>
    </source>
</evidence>
<dbReference type="InterPro" id="IPR006638">
    <property type="entry name" value="Elp3/MiaA/NifB-like_rSAM"/>
</dbReference>
<dbReference type="InterPro" id="IPR034457">
    <property type="entry name" value="Organic_radical-activating"/>
</dbReference>
<dbReference type="GO" id="GO:0016829">
    <property type="term" value="F:lyase activity"/>
    <property type="evidence" value="ECO:0007669"/>
    <property type="project" value="UniProtKB-KW"/>
</dbReference>
<dbReference type="Proteomes" id="UP000178776">
    <property type="component" value="Chromosome"/>
</dbReference>
<evidence type="ECO:0000259" key="11">
    <source>
        <dbReference type="PROSITE" id="PS51918"/>
    </source>
</evidence>
<dbReference type="GeneID" id="68843504"/>
<comment type="similarity">
    <text evidence="2 10">Belongs to the organic radical-activating enzymes family.</text>
</comment>
<dbReference type="GO" id="GO:0051539">
    <property type="term" value="F:4 iron, 4 sulfur cluster binding"/>
    <property type="evidence" value="ECO:0007669"/>
    <property type="project" value="UniProtKB-UniRule"/>
</dbReference>
<evidence type="ECO:0000256" key="9">
    <source>
        <dbReference type="ARBA" id="ARBA00023014"/>
    </source>
</evidence>
<dbReference type="Pfam" id="PF04055">
    <property type="entry name" value="Radical_SAM"/>
    <property type="match status" value="1"/>
</dbReference>
<dbReference type="PANTHER" id="PTHR30352:SF5">
    <property type="entry name" value="PYRUVATE FORMATE-LYASE 1-ACTIVATING ENZYME"/>
    <property type="match status" value="1"/>
</dbReference>
<dbReference type="InterPro" id="IPR013785">
    <property type="entry name" value="Aldolase_TIM"/>
</dbReference>
<keyword evidence="12" id="KW-0670">Pyruvate</keyword>
<evidence type="ECO:0000256" key="4">
    <source>
        <dbReference type="ARBA" id="ARBA00022526"/>
    </source>
</evidence>
<dbReference type="InterPro" id="IPR012838">
    <property type="entry name" value="PFL1_activating"/>
</dbReference>
<comment type="cofactor">
    <cofactor evidence="10">
        <name>[4Fe-4S] cluster</name>
        <dbReference type="ChEBI" id="CHEBI:49883"/>
    </cofactor>
    <text evidence="10">Binds 1 [4Fe-4S] cluster. The cluster is coordinated with 3 cysteines and an exchangeable S-adenosyl-L-methionine.</text>
</comment>
<evidence type="ECO:0000256" key="7">
    <source>
        <dbReference type="ARBA" id="ARBA00023002"/>
    </source>
</evidence>
<gene>
    <name evidence="12" type="ORF">BKX93_20085</name>
</gene>
<reference evidence="12 13" key="1">
    <citation type="submission" date="2016-10" db="EMBL/GenBank/DDBJ databases">
        <title>Chromobacterium muskegensis sp. nov., an insecticidal bacterium isolated from Sphagnum bogs.</title>
        <authorList>
            <person name="Sparks M.E."/>
            <person name="Blackburn M.B."/>
            <person name="Gundersen-Rindal D.E."/>
            <person name="Mitchell A."/>
            <person name="Farrar R."/>
            <person name="Kuhar D."/>
        </authorList>
    </citation>
    <scope>NUCLEOTIDE SEQUENCE [LARGE SCALE GENOMIC DNA]</scope>
    <source>
        <strain evidence="12 13">21-1</strain>
    </source>
</reference>
<dbReference type="InterPro" id="IPR001989">
    <property type="entry name" value="Radical_activat_CS"/>
</dbReference>
<evidence type="ECO:0000256" key="5">
    <source>
        <dbReference type="ARBA" id="ARBA00022691"/>
    </source>
</evidence>
<dbReference type="PROSITE" id="PS51918">
    <property type="entry name" value="RADICAL_SAM"/>
    <property type="match status" value="1"/>
</dbReference>
<dbReference type="PROSITE" id="PS01087">
    <property type="entry name" value="RADICAL_ACTIVATING"/>
    <property type="match status" value="1"/>
</dbReference>
<dbReference type="SUPFAM" id="SSF102114">
    <property type="entry name" value="Radical SAM enzymes"/>
    <property type="match status" value="1"/>
</dbReference>
<keyword evidence="3 10" id="KW-0004">4Fe-4S</keyword>
<evidence type="ECO:0000256" key="2">
    <source>
        <dbReference type="ARBA" id="ARBA00009777"/>
    </source>
</evidence>
<proteinExistence type="inferred from homology"/>
<dbReference type="STRING" id="1108595.BKX93_20085"/>
<sequence length="259" mass="29044">MIPPIAADHTEACVKAETIGYLHSTESGAGVDGPGMRFVFFTSGCQFRCLYCHNPDTWKLHNGRQVTVEQALSEVASYARFLKFAGGVTISGGEPLMQHEFVGELFHAIKQRFGLHTALDTQGFLHERVPDEWFDDVDLVMLDIKHFDPEKYQALTGQPLQPTLDFAQRLQRLGKKMWIRYVLVPGLTDGDADIERLADFIATLGDVVERVEVLPFHQLGKDKWAQLGMEYQLNDTPIPTAEQVAHARALFASRGMKVT</sequence>
<feature type="domain" description="Radical SAM core" evidence="11">
    <location>
        <begin position="31"/>
        <end position="254"/>
    </location>
</feature>
<dbReference type="PANTHER" id="PTHR30352">
    <property type="entry name" value="PYRUVATE FORMATE-LYASE-ACTIVATING ENZYME"/>
    <property type="match status" value="1"/>
</dbReference>